<keyword evidence="10" id="KW-0999">Mitochondrion inner membrane</keyword>
<feature type="domain" description="4Fe-4S ferredoxin-type" evidence="24">
    <location>
        <begin position="666"/>
        <end position="695"/>
    </location>
</feature>
<dbReference type="GO" id="GO:0051536">
    <property type="term" value="F:iron-sulfur cluster binding"/>
    <property type="evidence" value="ECO:0007669"/>
    <property type="project" value="UniProtKB-KW"/>
</dbReference>
<comment type="catalytic activity">
    <reaction evidence="21">
        <text>a ubiquinone + reduced [electron-transfer flavoprotein] = a ubiquinol + oxidized [electron-transfer flavoprotein] + H(+)</text>
        <dbReference type="Rhea" id="RHEA:24052"/>
        <dbReference type="Rhea" id="RHEA-COMP:9565"/>
        <dbReference type="Rhea" id="RHEA-COMP:9566"/>
        <dbReference type="Rhea" id="RHEA-COMP:10685"/>
        <dbReference type="Rhea" id="RHEA-COMP:10686"/>
        <dbReference type="ChEBI" id="CHEBI:15378"/>
        <dbReference type="ChEBI" id="CHEBI:16389"/>
        <dbReference type="ChEBI" id="CHEBI:17976"/>
        <dbReference type="ChEBI" id="CHEBI:57692"/>
        <dbReference type="ChEBI" id="CHEBI:58307"/>
        <dbReference type="EC" id="1.5.5.1"/>
    </reaction>
</comment>
<dbReference type="GO" id="GO:0004174">
    <property type="term" value="F:electron-transferring-flavoprotein dehydrogenase activity"/>
    <property type="evidence" value="ECO:0007669"/>
    <property type="project" value="UniProtKB-EC"/>
</dbReference>
<evidence type="ECO:0000256" key="12">
    <source>
        <dbReference type="ARBA" id="ARBA00022946"/>
    </source>
</evidence>
<keyword evidence="7" id="KW-0813">Transport</keyword>
<dbReference type="AlphaFoldDB" id="A0A9P7BCT8"/>
<dbReference type="InterPro" id="IPR007859">
    <property type="entry name" value="ETF-QO/FixX_C"/>
</dbReference>
<evidence type="ECO:0000256" key="22">
    <source>
        <dbReference type="ARBA" id="ARBA00068100"/>
    </source>
</evidence>
<keyword evidence="16" id="KW-0411">Iron-sulfur</keyword>
<comment type="cofactor">
    <cofactor evidence="2">
        <name>FAD</name>
        <dbReference type="ChEBI" id="CHEBI:57692"/>
    </cofactor>
</comment>
<evidence type="ECO:0000256" key="23">
    <source>
        <dbReference type="SAM" id="MobiDB-lite"/>
    </source>
</evidence>
<comment type="caution">
    <text evidence="25">The sequence shown here is derived from an EMBL/GenBank/DDBJ whole genome shotgun (WGS) entry which is preliminary data.</text>
</comment>
<keyword evidence="14" id="KW-0560">Oxidoreductase</keyword>
<comment type="function">
    <text evidence="3">Accepts electrons from ETF and reduces ubiquinone.</text>
</comment>
<comment type="similarity">
    <text evidence="5">Belongs to the ETF-QO/FixC family.</text>
</comment>
<dbReference type="PANTHER" id="PTHR10617:SF107">
    <property type="entry name" value="ELECTRON TRANSFER FLAVOPROTEIN-UBIQUINONE OXIDOREDUCTASE, MITOCHONDRIAL"/>
    <property type="match status" value="1"/>
</dbReference>
<evidence type="ECO:0000256" key="16">
    <source>
        <dbReference type="ARBA" id="ARBA00023014"/>
    </source>
</evidence>
<feature type="region of interest" description="Disordered" evidence="23">
    <location>
        <begin position="469"/>
        <end position="506"/>
    </location>
</feature>
<feature type="compositionally biased region" description="Basic and acidic residues" evidence="23">
    <location>
        <begin position="469"/>
        <end position="482"/>
    </location>
</feature>
<dbReference type="PROSITE" id="PS51379">
    <property type="entry name" value="4FE4S_FER_2"/>
    <property type="match status" value="1"/>
</dbReference>
<name>A0A9P7BCT8_9ASCO</name>
<evidence type="ECO:0000256" key="4">
    <source>
        <dbReference type="ARBA" id="ARBA00004273"/>
    </source>
</evidence>
<keyword evidence="17" id="KW-0830">Ubiquinone</keyword>
<dbReference type="Pfam" id="PF05187">
    <property type="entry name" value="Fer4_ETF_QO"/>
    <property type="match status" value="1"/>
</dbReference>
<evidence type="ECO:0000256" key="5">
    <source>
        <dbReference type="ARBA" id="ARBA00006796"/>
    </source>
</evidence>
<dbReference type="SUPFAM" id="SSF51905">
    <property type="entry name" value="FAD/NAD(P)-binding domain"/>
    <property type="match status" value="1"/>
</dbReference>
<keyword evidence="8" id="KW-0285">Flavoprotein</keyword>
<evidence type="ECO:0000256" key="9">
    <source>
        <dbReference type="ARBA" id="ARBA00022723"/>
    </source>
</evidence>
<dbReference type="EC" id="1.5.5.1" evidence="6"/>
<dbReference type="SUPFAM" id="SSF54862">
    <property type="entry name" value="4Fe-4S ferredoxins"/>
    <property type="match status" value="1"/>
</dbReference>
<evidence type="ECO:0000256" key="20">
    <source>
        <dbReference type="ARBA" id="ARBA00032754"/>
    </source>
</evidence>
<dbReference type="Gene3D" id="3.30.9.90">
    <property type="match status" value="1"/>
</dbReference>
<evidence type="ECO:0000256" key="7">
    <source>
        <dbReference type="ARBA" id="ARBA00022448"/>
    </source>
</evidence>
<evidence type="ECO:0000259" key="24">
    <source>
        <dbReference type="PROSITE" id="PS51379"/>
    </source>
</evidence>
<keyword evidence="19" id="KW-0472">Membrane</keyword>
<dbReference type="Gene3D" id="3.30.70.20">
    <property type="match status" value="1"/>
</dbReference>
<evidence type="ECO:0000313" key="25">
    <source>
        <dbReference type="EMBL" id="KAG0687317.1"/>
    </source>
</evidence>
<evidence type="ECO:0000256" key="6">
    <source>
        <dbReference type="ARBA" id="ARBA00012696"/>
    </source>
</evidence>
<dbReference type="InterPro" id="IPR017896">
    <property type="entry name" value="4Fe4S_Fe-S-bd"/>
</dbReference>
<evidence type="ECO:0000313" key="26">
    <source>
        <dbReference type="Proteomes" id="UP000697127"/>
    </source>
</evidence>
<evidence type="ECO:0000256" key="2">
    <source>
        <dbReference type="ARBA" id="ARBA00001974"/>
    </source>
</evidence>
<dbReference type="FunFam" id="3.30.70.20:FF:000015">
    <property type="entry name" value="Electron transfer flavoprotein-ubiquinone oxidoreductase"/>
    <property type="match status" value="1"/>
</dbReference>
<keyword evidence="11" id="KW-0274">FAD</keyword>
<dbReference type="PANTHER" id="PTHR10617">
    <property type="entry name" value="ELECTRON TRANSFER FLAVOPROTEIN-UBIQUINONE OXIDOREDUCTASE"/>
    <property type="match status" value="1"/>
</dbReference>
<dbReference type="GO" id="GO:0005743">
    <property type="term" value="C:mitochondrial inner membrane"/>
    <property type="evidence" value="ECO:0007669"/>
    <property type="project" value="UniProtKB-SubCell"/>
</dbReference>
<evidence type="ECO:0000256" key="17">
    <source>
        <dbReference type="ARBA" id="ARBA00023075"/>
    </source>
</evidence>
<dbReference type="Proteomes" id="UP000697127">
    <property type="component" value="Unassembled WGS sequence"/>
</dbReference>
<keyword evidence="15" id="KW-0408">Iron</keyword>
<feature type="compositionally biased region" description="Acidic residues" evidence="23">
    <location>
        <begin position="483"/>
        <end position="504"/>
    </location>
</feature>
<reference evidence="25" key="1">
    <citation type="submission" date="2020-11" db="EMBL/GenBank/DDBJ databases">
        <title>Kefir isolates.</title>
        <authorList>
            <person name="Marcisauskas S."/>
            <person name="Kim Y."/>
            <person name="Blasche S."/>
        </authorList>
    </citation>
    <scope>NUCLEOTIDE SEQUENCE</scope>
    <source>
        <strain evidence="25">Olga-1</strain>
    </source>
</reference>
<keyword evidence="13" id="KW-0249">Electron transport</keyword>
<evidence type="ECO:0000256" key="1">
    <source>
        <dbReference type="ARBA" id="ARBA00001966"/>
    </source>
</evidence>
<keyword evidence="9" id="KW-0479">Metal-binding</keyword>
<evidence type="ECO:0000256" key="10">
    <source>
        <dbReference type="ARBA" id="ARBA00022792"/>
    </source>
</evidence>
<evidence type="ECO:0000256" key="21">
    <source>
        <dbReference type="ARBA" id="ARBA00052682"/>
    </source>
</evidence>
<evidence type="ECO:0000256" key="3">
    <source>
        <dbReference type="ARBA" id="ARBA00002819"/>
    </source>
</evidence>
<gene>
    <name evidence="25" type="ORF">C6P40_002502</name>
</gene>
<sequence>MLSLSQRRIPLKPLSVIKIASIRGNYNNNDIVFKSNNNINNTFGRNVNTVAKFSLLCTRKININKINTIRKFSSTKLNLKTIETATKDLDEDEIESMNDIRAVDTVDVCIVGGGPAGLATAIRLKQIDNEKGDGELRVILLEKGASMGSHILSGAVLDPIALNELFPDCLKDSKNIPLPDDIVTLVKEDHMKFLFENGMAVDLPEPPQMKNAGKNYIASLSEVVKWMSERAEELGVEIYPNTAVSELIFDSKGGVRGIATRDSGLQRDGSISEDFERGMEFHARMTVLAEGCHGSLSKQVINKYDLRNGVNPQTYGLGIKEVWEVDPANWKEGYVSHSLGYPLSDGVYGGGWMYHFGDGLVSIGLVIGLDYKNPWISPYQEFQRMKLHPFYKDVLKGGKCISYGARALNEGGWQSVPQLHFPGGVLVGASAGFMNVPKIKGSHCAIKSGSLAAECMFDKVVSLKEKQEAEMMKQNEEKQEDSAKEEEEEEEEEEENEEEDDEESGLPLPEWEAIDLAEYQDAYKKSWIHDELYEVRNVRPSFDSKLGILGGMAMSGIVTHITKGKEPFTLEFEHTDSSVVGDASQYKKIEYPKPDGEITFDLMTSVSRTGTFHREGERCHLRVPDMDLDKHKEISWPKFKGVEQRFCPAGVYEYVKKDENSSEDDVEFKINSQNCIHCKTCDIKVPSQDINWTVPEGGDGPKYQMT</sequence>
<comment type="subcellular location">
    <subcellularLocation>
        <location evidence="4">Mitochondrion inner membrane</location>
    </subcellularLocation>
</comment>
<evidence type="ECO:0000256" key="15">
    <source>
        <dbReference type="ARBA" id="ARBA00023004"/>
    </source>
</evidence>
<dbReference type="InterPro" id="IPR040156">
    <property type="entry name" value="ETF-QO"/>
</dbReference>
<dbReference type="EMBL" id="PUHW01000279">
    <property type="protein sequence ID" value="KAG0687317.1"/>
    <property type="molecule type" value="Genomic_DNA"/>
</dbReference>
<evidence type="ECO:0000256" key="8">
    <source>
        <dbReference type="ARBA" id="ARBA00022630"/>
    </source>
</evidence>
<evidence type="ECO:0000256" key="18">
    <source>
        <dbReference type="ARBA" id="ARBA00023128"/>
    </source>
</evidence>
<comment type="cofactor">
    <cofactor evidence="1">
        <name>[4Fe-4S] cluster</name>
        <dbReference type="ChEBI" id="CHEBI:49883"/>
    </cofactor>
</comment>
<proteinExistence type="inferred from homology"/>
<dbReference type="SUPFAM" id="SSF54373">
    <property type="entry name" value="FAD-linked reductases, C-terminal domain"/>
    <property type="match status" value="1"/>
</dbReference>
<accession>A0A9P7BCT8</accession>
<dbReference type="InterPro" id="IPR049398">
    <property type="entry name" value="ETF-QO/FixC_UQ-bd"/>
</dbReference>
<keyword evidence="18" id="KW-0496">Mitochondrion</keyword>
<evidence type="ECO:0000256" key="13">
    <source>
        <dbReference type="ARBA" id="ARBA00022982"/>
    </source>
</evidence>
<protein>
    <recommendedName>
        <fullName evidence="22">Probable electron transfer flavoprotein-ubiquinone oxidoreductase, mitochondrial</fullName>
        <ecNumber evidence="6">1.5.5.1</ecNumber>
    </recommendedName>
    <alternativeName>
        <fullName evidence="20">Electron-transferring-flavoprotein dehydrogenase</fullName>
    </alternativeName>
</protein>
<evidence type="ECO:0000256" key="14">
    <source>
        <dbReference type="ARBA" id="ARBA00023002"/>
    </source>
</evidence>
<keyword evidence="12" id="KW-0809">Transit peptide</keyword>
<organism evidence="25 26">
    <name type="scientific">Pichia californica</name>
    <dbReference type="NCBI Taxonomy" id="460514"/>
    <lineage>
        <taxon>Eukaryota</taxon>
        <taxon>Fungi</taxon>
        <taxon>Dikarya</taxon>
        <taxon>Ascomycota</taxon>
        <taxon>Saccharomycotina</taxon>
        <taxon>Pichiomycetes</taxon>
        <taxon>Pichiales</taxon>
        <taxon>Pichiaceae</taxon>
        <taxon>Pichia</taxon>
    </lineage>
</organism>
<dbReference type="Gene3D" id="3.50.50.60">
    <property type="entry name" value="FAD/NAD(P)-binding domain"/>
    <property type="match status" value="1"/>
</dbReference>
<dbReference type="InterPro" id="IPR036188">
    <property type="entry name" value="FAD/NAD-bd_sf"/>
</dbReference>
<dbReference type="Pfam" id="PF21162">
    <property type="entry name" value="ETFQO_UQ-bd"/>
    <property type="match status" value="1"/>
</dbReference>
<evidence type="ECO:0000256" key="19">
    <source>
        <dbReference type="ARBA" id="ARBA00023136"/>
    </source>
</evidence>
<evidence type="ECO:0000256" key="11">
    <source>
        <dbReference type="ARBA" id="ARBA00022827"/>
    </source>
</evidence>
<dbReference type="GO" id="GO:0046872">
    <property type="term" value="F:metal ion binding"/>
    <property type="evidence" value="ECO:0007669"/>
    <property type="project" value="UniProtKB-KW"/>
</dbReference>
<keyword evidence="26" id="KW-1185">Reference proteome</keyword>